<dbReference type="SUPFAM" id="SSF53686">
    <property type="entry name" value="Tryptophan synthase beta subunit-like PLP-dependent enzymes"/>
    <property type="match status" value="1"/>
</dbReference>
<dbReference type="InterPro" id="IPR050214">
    <property type="entry name" value="Cys_Synth/Cystath_Beta-Synth"/>
</dbReference>
<evidence type="ECO:0000313" key="6">
    <source>
        <dbReference type="EMBL" id="NIJ56875.1"/>
    </source>
</evidence>
<gene>
    <name evidence="6" type="ORF">FHS82_000688</name>
</gene>
<comment type="catalytic activity">
    <reaction evidence="4">
        <text>O-acetyl-L-serine + hydrogen sulfide = L-cysteine + acetate</text>
        <dbReference type="Rhea" id="RHEA:14829"/>
        <dbReference type="ChEBI" id="CHEBI:29919"/>
        <dbReference type="ChEBI" id="CHEBI:30089"/>
        <dbReference type="ChEBI" id="CHEBI:35235"/>
        <dbReference type="ChEBI" id="CHEBI:58340"/>
        <dbReference type="EC" id="2.5.1.47"/>
    </reaction>
</comment>
<dbReference type="InterPro" id="IPR036052">
    <property type="entry name" value="TrpB-like_PALP_sf"/>
</dbReference>
<keyword evidence="3" id="KW-0663">Pyridoxal phosphate</keyword>
<dbReference type="GO" id="GO:0004124">
    <property type="term" value="F:cysteine synthase activity"/>
    <property type="evidence" value="ECO:0007669"/>
    <property type="project" value="UniProtKB-EC"/>
</dbReference>
<protein>
    <recommendedName>
        <fullName evidence="2">cysteine synthase</fullName>
        <ecNumber evidence="2">2.5.1.47</ecNumber>
    </recommendedName>
</protein>
<evidence type="ECO:0000256" key="4">
    <source>
        <dbReference type="ARBA" id="ARBA00047931"/>
    </source>
</evidence>
<proteinExistence type="predicted"/>
<evidence type="ECO:0000256" key="3">
    <source>
        <dbReference type="ARBA" id="ARBA00022898"/>
    </source>
</evidence>
<dbReference type="NCBIfam" id="TIGR01136">
    <property type="entry name" value="cysKM"/>
    <property type="match status" value="1"/>
</dbReference>
<evidence type="ECO:0000313" key="7">
    <source>
        <dbReference type="Proteomes" id="UP001429580"/>
    </source>
</evidence>
<dbReference type="InterPro" id="IPR005856">
    <property type="entry name" value="Cys_synth"/>
</dbReference>
<dbReference type="EC" id="2.5.1.47" evidence="2"/>
<feature type="domain" description="Tryptophan synthase beta chain-like PALP" evidence="5">
    <location>
        <begin position="22"/>
        <end position="310"/>
    </location>
</feature>
<evidence type="ECO:0000259" key="5">
    <source>
        <dbReference type="Pfam" id="PF00291"/>
    </source>
</evidence>
<dbReference type="EMBL" id="JAASQI010000001">
    <property type="protein sequence ID" value="NIJ56875.1"/>
    <property type="molecule type" value="Genomic_DNA"/>
</dbReference>
<dbReference type="InterPro" id="IPR005859">
    <property type="entry name" value="CysK"/>
</dbReference>
<dbReference type="Gene3D" id="3.40.50.1100">
    <property type="match status" value="2"/>
</dbReference>
<organism evidence="6 7">
    <name type="scientific">Pseudochelatococcus lubricantis</name>
    <dbReference type="NCBI Taxonomy" id="1538102"/>
    <lineage>
        <taxon>Bacteria</taxon>
        <taxon>Pseudomonadati</taxon>
        <taxon>Pseudomonadota</taxon>
        <taxon>Alphaproteobacteria</taxon>
        <taxon>Hyphomicrobiales</taxon>
        <taxon>Chelatococcaceae</taxon>
        <taxon>Pseudochelatococcus</taxon>
    </lineage>
</organism>
<dbReference type="InterPro" id="IPR001926">
    <property type="entry name" value="TrpB-like_PALP"/>
</dbReference>
<comment type="caution">
    <text evidence="6">The sequence shown here is derived from an EMBL/GenBank/DDBJ whole genome shotgun (WGS) entry which is preliminary data.</text>
</comment>
<accession>A0ABX0UZ71</accession>
<dbReference type="PANTHER" id="PTHR10314">
    <property type="entry name" value="CYSTATHIONINE BETA-SYNTHASE"/>
    <property type="match status" value="1"/>
</dbReference>
<evidence type="ECO:0000256" key="2">
    <source>
        <dbReference type="ARBA" id="ARBA00012681"/>
    </source>
</evidence>
<dbReference type="Pfam" id="PF00291">
    <property type="entry name" value="PALP"/>
    <property type="match status" value="1"/>
</dbReference>
<dbReference type="Proteomes" id="UP001429580">
    <property type="component" value="Unassembled WGS sequence"/>
</dbReference>
<comment type="cofactor">
    <cofactor evidence="1">
        <name>pyridoxal 5'-phosphate</name>
        <dbReference type="ChEBI" id="CHEBI:597326"/>
    </cofactor>
</comment>
<evidence type="ECO:0000256" key="1">
    <source>
        <dbReference type="ARBA" id="ARBA00001933"/>
    </source>
</evidence>
<reference evidence="6 7" key="1">
    <citation type="submission" date="2020-03" db="EMBL/GenBank/DDBJ databases">
        <title>Genomic Encyclopedia of Type Strains, Phase IV (KMG-IV): sequencing the most valuable type-strain genomes for metagenomic binning, comparative biology and taxonomic classification.</title>
        <authorList>
            <person name="Goeker M."/>
        </authorList>
    </citation>
    <scope>NUCLEOTIDE SEQUENCE [LARGE SCALE GENOMIC DNA]</scope>
    <source>
        <strain evidence="6 7">DSM 103870</strain>
    </source>
</reference>
<sequence>MTAAGEADKALKRGRGRIYDSITGTIGDTPLVRLSRLAAEKGIKANLLAKLEFFNPISSVKDRIGVAMIDALEQQGVLQPGGTIIEPTSGNTGIALAFVSAARGYRLIIVMPETMSVERRKMLLLLGAELELTPGAQGMKGAIARAEELKAAIPGSVIPQQFANPANPDIHRRTTAEEIWNDTNGEVDVLVAGVGTGGTITGVGQVLKERKPSVRVVAVEPEDSPVLSGGAPGPHKIQGIGPGFVPSILDRSVIDEVVTVGNQTAFDNSRLLAHIEGIPVGISSGAAIAAALEIGARPELAGKNIVIIIPSFAERYLSTALFEGL</sequence>
<dbReference type="CDD" id="cd01561">
    <property type="entry name" value="CBS_like"/>
    <property type="match status" value="1"/>
</dbReference>
<name>A0ABX0UZ71_9HYPH</name>
<keyword evidence="6" id="KW-0808">Transferase</keyword>
<keyword evidence="7" id="KW-1185">Reference proteome</keyword>
<dbReference type="RefSeq" id="WP_166948706.1">
    <property type="nucleotide sequence ID" value="NZ_JAASQI010000001.1"/>
</dbReference>
<dbReference type="NCBIfam" id="TIGR01139">
    <property type="entry name" value="cysK"/>
    <property type="match status" value="1"/>
</dbReference>